<protein>
    <submittedName>
        <fullName evidence="3">Uncharacterized protein</fullName>
    </submittedName>
</protein>
<dbReference type="EMBL" id="GISG01195732">
    <property type="protein sequence ID" value="MBA4657289.1"/>
    <property type="molecule type" value="Transcribed_RNA"/>
</dbReference>
<feature type="region of interest" description="Disordered" evidence="1">
    <location>
        <begin position="1"/>
        <end position="34"/>
    </location>
</feature>
<evidence type="ECO:0000256" key="2">
    <source>
        <dbReference type="SAM" id="Phobius"/>
    </source>
</evidence>
<dbReference type="AlphaFoldDB" id="A0A7C9EB55"/>
<keyword evidence="2" id="KW-0812">Transmembrane</keyword>
<evidence type="ECO:0000256" key="1">
    <source>
        <dbReference type="SAM" id="MobiDB-lite"/>
    </source>
</evidence>
<evidence type="ECO:0000313" key="3">
    <source>
        <dbReference type="EMBL" id="MBA4657289.1"/>
    </source>
</evidence>
<feature type="transmembrane region" description="Helical" evidence="2">
    <location>
        <begin position="62"/>
        <end position="87"/>
    </location>
</feature>
<accession>A0A7C9EB55</accession>
<proteinExistence type="predicted"/>
<reference evidence="3" key="2">
    <citation type="submission" date="2020-07" db="EMBL/GenBank/DDBJ databases">
        <authorList>
            <person name="Vera ALvarez R."/>
            <person name="Arias-Moreno D.M."/>
            <person name="Jimenez-Jacinto V."/>
            <person name="Jimenez-Bremont J.F."/>
            <person name="Swaminathan K."/>
            <person name="Moose S.P."/>
            <person name="Guerrero-Gonzalez M.L."/>
            <person name="Marino-Ramirez L."/>
            <person name="Landsman D."/>
            <person name="Rodriguez-Kessler M."/>
            <person name="Delgado-Sanchez P."/>
        </authorList>
    </citation>
    <scope>NUCLEOTIDE SEQUENCE</scope>
    <source>
        <tissue evidence="3">Cladode</tissue>
    </source>
</reference>
<keyword evidence="2" id="KW-0472">Membrane</keyword>
<organism evidence="3">
    <name type="scientific">Opuntia streptacantha</name>
    <name type="common">Prickly pear cactus</name>
    <name type="synonym">Opuntia cardona</name>
    <dbReference type="NCBI Taxonomy" id="393608"/>
    <lineage>
        <taxon>Eukaryota</taxon>
        <taxon>Viridiplantae</taxon>
        <taxon>Streptophyta</taxon>
        <taxon>Embryophyta</taxon>
        <taxon>Tracheophyta</taxon>
        <taxon>Spermatophyta</taxon>
        <taxon>Magnoliopsida</taxon>
        <taxon>eudicotyledons</taxon>
        <taxon>Gunneridae</taxon>
        <taxon>Pentapetalae</taxon>
        <taxon>Caryophyllales</taxon>
        <taxon>Cactineae</taxon>
        <taxon>Cactaceae</taxon>
        <taxon>Opuntioideae</taxon>
        <taxon>Opuntia</taxon>
    </lineage>
</organism>
<keyword evidence="2" id="KW-1133">Transmembrane helix</keyword>
<reference evidence="3" key="1">
    <citation type="journal article" date="2013" name="J. Plant Res.">
        <title>Effect of fungi and light on seed germination of three Opuntia species from semiarid lands of central Mexico.</title>
        <authorList>
            <person name="Delgado-Sanchez P."/>
            <person name="Jimenez-Bremont J.F."/>
            <person name="Guerrero-Gonzalez Mde L."/>
            <person name="Flores J."/>
        </authorList>
    </citation>
    <scope>NUCLEOTIDE SEQUENCE</scope>
    <source>
        <tissue evidence="3">Cladode</tissue>
    </source>
</reference>
<sequence>MAESLLGPFSCTPLRSPHNHYHKNRSTTTTPRGLEMKSVSASPSLMASFQSSEASSDPPPSLLVFSGTFSLFLVLCHLVVLCSWWVVRCLIYCNTGNWICNHIGI</sequence>
<name>A0A7C9EB55_OPUST</name>